<feature type="region of interest" description="Disordered" evidence="1">
    <location>
        <begin position="559"/>
        <end position="584"/>
    </location>
</feature>
<evidence type="ECO:0000256" key="1">
    <source>
        <dbReference type="SAM" id="MobiDB-lite"/>
    </source>
</evidence>
<dbReference type="InterPro" id="IPR029006">
    <property type="entry name" value="ADF-H/Gelsolin-like_dom_sf"/>
</dbReference>
<protein>
    <submittedName>
        <fullName evidence="2">Uncharacterized protein</fullName>
    </submittedName>
</protein>
<feature type="compositionally biased region" description="Basic and acidic residues" evidence="1">
    <location>
        <begin position="616"/>
        <end position="627"/>
    </location>
</feature>
<dbReference type="SUPFAM" id="SSF55753">
    <property type="entry name" value="Actin depolymerizing proteins"/>
    <property type="match status" value="1"/>
</dbReference>
<dbReference type="AlphaFoldDB" id="A0A1E3IIN8"/>
<feature type="compositionally biased region" description="Basic and acidic residues" evidence="1">
    <location>
        <begin position="559"/>
        <end position="577"/>
    </location>
</feature>
<feature type="compositionally biased region" description="Basic and acidic residues" evidence="1">
    <location>
        <begin position="656"/>
        <end position="686"/>
    </location>
</feature>
<dbReference type="RefSeq" id="XP_066069895.1">
    <property type="nucleotide sequence ID" value="XM_066213798.1"/>
</dbReference>
<gene>
    <name evidence="2" type="ORF">L203_104412</name>
</gene>
<feature type="compositionally biased region" description="Low complexity" evidence="1">
    <location>
        <begin position="273"/>
        <end position="282"/>
    </location>
</feature>
<feature type="compositionally biased region" description="Polar residues" evidence="1">
    <location>
        <begin position="364"/>
        <end position="383"/>
    </location>
</feature>
<reference evidence="2" key="3">
    <citation type="submission" date="2024-01" db="EMBL/GenBank/DDBJ databases">
        <authorList>
            <person name="Coelho M.A."/>
            <person name="David-Palma M."/>
            <person name="Shea T."/>
            <person name="Sun S."/>
            <person name="Cuomo C.A."/>
            <person name="Heitman J."/>
        </authorList>
    </citation>
    <scope>NUCLEOTIDE SEQUENCE</scope>
    <source>
        <strain evidence="2">CBS 7841</strain>
    </source>
</reference>
<evidence type="ECO:0000313" key="3">
    <source>
        <dbReference type="Proteomes" id="UP000094043"/>
    </source>
</evidence>
<name>A0A1E3IIN8_9TREE</name>
<dbReference type="Gene3D" id="3.40.20.10">
    <property type="entry name" value="Severin"/>
    <property type="match status" value="1"/>
</dbReference>
<evidence type="ECO:0000313" key="2">
    <source>
        <dbReference type="EMBL" id="WVN89195.1"/>
    </source>
</evidence>
<feature type="compositionally biased region" description="Polar residues" evidence="1">
    <location>
        <begin position="642"/>
        <end position="654"/>
    </location>
</feature>
<dbReference type="KEGG" id="cdep:91088622"/>
<reference evidence="2" key="2">
    <citation type="journal article" date="2022" name="Elife">
        <title>Obligate sexual reproduction of a homothallic fungus closely related to the Cryptococcus pathogenic species complex.</title>
        <authorList>
            <person name="Passer A.R."/>
            <person name="Clancey S.A."/>
            <person name="Shea T."/>
            <person name="David-Palma M."/>
            <person name="Averette A.F."/>
            <person name="Boekhout T."/>
            <person name="Porcel B.M."/>
            <person name="Nowrousian M."/>
            <person name="Cuomo C.A."/>
            <person name="Sun S."/>
            <person name="Heitman J."/>
            <person name="Coelho M.A."/>
        </authorList>
    </citation>
    <scope>NUCLEOTIDE SEQUENCE</scope>
    <source>
        <strain evidence="2">CBS 7841</strain>
    </source>
</reference>
<organism evidence="2 3">
    <name type="scientific">Cryptococcus depauperatus CBS 7841</name>
    <dbReference type="NCBI Taxonomy" id="1295531"/>
    <lineage>
        <taxon>Eukaryota</taxon>
        <taxon>Fungi</taxon>
        <taxon>Dikarya</taxon>
        <taxon>Basidiomycota</taxon>
        <taxon>Agaricomycotina</taxon>
        <taxon>Tremellomycetes</taxon>
        <taxon>Tremellales</taxon>
        <taxon>Cryptococcaceae</taxon>
        <taxon>Cryptococcus</taxon>
    </lineage>
</organism>
<feature type="compositionally biased region" description="Basic and acidic residues" evidence="1">
    <location>
        <begin position="310"/>
        <end position="329"/>
    </location>
</feature>
<dbReference type="GeneID" id="91088622"/>
<accession>A0A1E3IIN8</accession>
<sequence>MSVDLSDPRLAAARAAVTNTADSTSWFLLHYSPNHSTPQVLQVLETGSDPVLPAWQEHLNRTTEGILFGYAEIAGKGLVLVYLRSDIGGVRRARAVVHSRAIASLFPDYSAIITISTPEELTEQLITDKLDLNAPSINNERPRYKIPGADVPDPLAPGATGLRRSLPAPPWSMPQHENITASAKNPKGPTGSLDTNSSSVRALGLGSPSRPPLPPPQAISTPSPADIHSHSVGSTQSRRASLTSRLKNTIHKSSSSVDETSLDLGNHHEKHSNSGPHSPSSGRFKVQTLSKVFGRRRSSANEETSPTSSKADHLHRDIVGEETGEERSDVPYAPPVPPKDDSSEIQPSISALGIRDHSHFIPGQPNSSGSTPIPDTKPVSSGIASDPLSSHVIIGSEVPRKSSLPNPSSPSLTNGSTLLNHIPQSTMMLPSPTAQQVLTRAREKQMEEEWEIQERFRKDLAKRKLSLNGEVAVEDEGGSTRVDREYSDKHDDQYEAKTEDFITTPYVANSSGLPAALSSNSPSLVLGSSVGGETFSVPESANQVNNTTAIPQMTTETNLEARQEEDTSHSKELRSTTDEQIEDSSQAMLEVNEAGTKDSDARAKVEEEQMLSLDNKMPDEEHSRTEHTSGTAQAQKEDGQSEQKQIATESSGSPQRAEEEQCSSEDKHQAEEQAQRENVENEKKKIEEKRQQQEILQAKLCRDKNEGNLMLRGWATVQTYKSMTWRRRHFEIWPKEMKLFKNEGDVKPIQTIVFGPSTTVSEQYEESQVKDSFKVISDRGAQGGLEEFFLFTDSAEDKDVVLRSLRMCIS</sequence>
<proteinExistence type="predicted"/>
<dbReference type="Gene3D" id="2.30.29.30">
    <property type="entry name" value="Pleckstrin-homology domain (PH domain)/Phosphotyrosine-binding domain (PTB)"/>
    <property type="match status" value="1"/>
</dbReference>
<feature type="region of interest" description="Disordered" evidence="1">
    <location>
        <begin position="363"/>
        <end position="383"/>
    </location>
</feature>
<dbReference type="EMBL" id="CP143788">
    <property type="protein sequence ID" value="WVN89195.1"/>
    <property type="molecule type" value="Genomic_DNA"/>
</dbReference>
<dbReference type="VEuPathDB" id="FungiDB:L203_03349"/>
<dbReference type="Proteomes" id="UP000094043">
    <property type="component" value="Chromosome 5"/>
</dbReference>
<feature type="region of interest" description="Disordered" evidence="1">
    <location>
        <begin position="134"/>
        <end position="345"/>
    </location>
</feature>
<feature type="region of interest" description="Disordered" evidence="1">
    <location>
        <begin position="611"/>
        <end position="686"/>
    </location>
</feature>
<dbReference type="InterPro" id="IPR011993">
    <property type="entry name" value="PH-like_dom_sf"/>
</dbReference>
<reference evidence="2" key="1">
    <citation type="submission" date="2016-06" db="EMBL/GenBank/DDBJ databases">
        <authorList>
            <person name="Cuomo C."/>
            <person name="Litvintseva A."/>
            <person name="Heitman J."/>
            <person name="Chen Y."/>
            <person name="Sun S."/>
            <person name="Springer D."/>
            <person name="Dromer F."/>
            <person name="Young S."/>
            <person name="Zeng Q."/>
            <person name="Chapman S."/>
            <person name="Gujja S."/>
            <person name="Saif S."/>
            <person name="Birren B."/>
        </authorList>
    </citation>
    <scope>NUCLEOTIDE SEQUENCE</scope>
    <source>
        <strain evidence="2">CBS 7841</strain>
    </source>
</reference>
<dbReference type="SUPFAM" id="SSF50729">
    <property type="entry name" value="PH domain-like"/>
    <property type="match status" value="1"/>
</dbReference>
<feature type="compositionally biased region" description="Polar residues" evidence="1">
    <location>
        <begin position="231"/>
        <end position="259"/>
    </location>
</feature>
<keyword evidence="3" id="KW-1185">Reference proteome</keyword>
<dbReference type="OrthoDB" id="2576574at2759"/>